<accession>A0A5B8MEW0</accession>
<reference evidence="1 2" key="1">
    <citation type="submission" date="2018-07" db="EMBL/GenBank/DDBJ databases">
        <title>The complete nuclear genome of the prasinophyte Chloropicon primus (CCMP1205).</title>
        <authorList>
            <person name="Pombert J.-F."/>
            <person name="Otis C."/>
            <person name="Turmel M."/>
            <person name="Lemieux C."/>
        </authorList>
    </citation>
    <scope>NUCLEOTIDE SEQUENCE [LARGE SCALE GENOMIC DNA]</scope>
    <source>
        <strain evidence="1 2">CCMP1205</strain>
    </source>
</reference>
<proteinExistence type="predicted"/>
<organism evidence="1 2">
    <name type="scientific">Chloropicon primus</name>
    <dbReference type="NCBI Taxonomy" id="1764295"/>
    <lineage>
        <taxon>Eukaryota</taxon>
        <taxon>Viridiplantae</taxon>
        <taxon>Chlorophyta</taxon>
        <taxon>Chloropicophyceae</taxon>
        <taxon>Chloropicales</taxon>
        <taxon>Chloropicaceae</taxon>
        <taxon>Chloropicon</taxon>
    </lineage>
</organism>
<protein>
    <submittedName>
        <fullName evidence="1">Uncharacterized protein</fullName>
    </submittedName>
</protein>
<dbReference type="Proteomes" id="UP000316726">
    <property type="component" value="Chromosome 1"/>
</dbReference>
<dbReference type="EMBL" id="CP031034">
    <property type="protein sequence ID" value="QDZ18225.1"/>
    <property type="molecule type" value="Genomic_DNA"/>
</dbReference>
<evidence type="ECO:0000313" key="1">
    <source>
        <dbReference type="EMBL" id="QDZ18225.1"/>
    </source>
</evidence>
<name>A0A5B8MEW0_9CHLO</name>
<dbReference type="AlphaFoldDB" id="A0A5B8MEW0"/>
<gene>
    <name evidence="1" type="ORF">A3770_01p07430</name>
</gene>
<sequence>MALDSTWLRNLNPSLSEEGRRDSMPRQGRSAIALTLALALALASHRFLPCWDDMTHRNEEKRKKARRGIMEPVQKVAGLHSAVARSLAADLERDLSSKDTLGLLENCKALLGASEDSANRVTTAIEEATATTTGRARSRDGGESAGALRERLEEALAVEEKTKLQLEARENVYINRRLEVQNELHARVEEQDERLKASRLV</sequence>
<keyword evidence="2" id="KW-1185">Reference proteome</keyword>
<evidence type="ECO:0000313" key="2">
    <source>
        <dbReference type="Proteomes" id="UP000316726"/>
    </source>
</evidence>